<reference evidence="3" key="1">
    <citation type="journal article" date="2019" name="Sci. Rep.">
        <title>Draft genome of Tanacetum cinerariifolium, the natural source of mosquito coil.</title>
        <authorList>
            <person name="Yamashiro T."/>
            <person name="Shiraishi A."/>
            <person name="Satake H."/>
            <person name="Nakayama K."/>
        </authorList>
    </citation>
    <scope>NUCLEOTIDE SEQUENCE</scope>
</reference>
<proteinExistence type="predicted"/>
<feature type="region of interest" description="Disordered" evidence="2">
    <location>
        <begin position="185"/>
        <end position="212"/>
    </location>
</feature>
<evidence type="ECO:0000313" key="3">
    <source>
        <dbReference type="EMBL" id="GEZ88144.1"/>
    </source>
</evidence>
<sequence>IEGVGFIPKAKVRVLHTAQLDVTLRDKDLLKSKDLQVVSEPFGRTLNKKNIFHVHKRPFNVPMESLSPQEVILNDESPTPTRVVDGIVQPIAPTTAEQRFAKKNELKARRTLLMDLPDKHQLKFNIHIDVKSLMEAIEKRFGGNKEIKKDSEAYKSTGNSWNKADLEDQSLDDLFNNLKINEAEVKSSSSTSHNTQNIASVSSQNTDNTNESVSAIPSVSAASTKPPAFILPNVNNLSDAVIYSFFASQSNSPQNLEANGTTSIGFHMSKVECYNCHRRGHFTREYRSPRDTRNKDTQIRNVPVETSTTNALVSQCDGVELRKKFEKAKKERDELKLTLENFQTSSKNLNVSVPTSLVHDSETVFNVLNVEPSTTKPTKELSQSNRPSAPIIAD</sequence>
<feature type="non-terminal residue" evidence="3">
    <location>
        <position position="1"/>
    </location>
</feature>
<evidence type="ECO:0000256" key="1">
    <source>
        <dbReference type="SAM" id="Coils"/>
    </source>
</evidence>
<accession>A0A699IV46</accession>
<feature type="compositionally biased region" description="Polar residues" evidence="2">
    <location>
        <begin position="372"/>
        <end position="387"/>
    </location>
</feature>
<feature type="coiled-coil region" evidence="1">
    <location>
        <begin position="318"/>
        <end position="345"/>
    </location>
</feature>
<feature type="compositionally biased region" description="Polar residues" evidence="2">
    <location>
        <begin position="186"/>
        <end position="211"/>
    </location>
</feature>
<dbReference type="AlphaFoldDB" id="A0A699IV46"/>
<feature type="region of interest" description="Disordered" evidence="2">
    <location>
        <begin position="372"/>
        <end position="394"/>
    </location>
</feature>
<protein>
    <submittedName>
        <fullName evidence="3">Uncharacterized protein</fullName>
    </submittedName>
</protein>
<comment type="caution">
    <text evidence="3">The sequence shown here is derived from an EMBL/GenBank/DDBJ whole genome shotgun (WGS) entry which is preliminary data.</text>
</comment>
<gene>
    <name evidence="3" type="ORF">Tci_560117</name>
</gene>
<keyword evidence="1" id="KW-0175">Coiled coil</keyword>
<evidence type="ECO:0000256" key="2">
    <source>
        <dbReference type="SAM" id="MobiDB-lite"/>
    </source>
</evidence>
<organism evidence="3">
    <name type="scientific">Tanacetum cinerariifolium</name>
    <name type="common">Dalmatian daisy</name>
    <name type="synonym">Chrysanthemum cinerariifolium</name>
    <dbReference type="NCBI Taxonomy" id="118510"/>
    <lineage>
        <taxon>Eukaryota</taxon>
        <taxon>Viridiplantae</taxon>
        <taxon>Streptophyta</taxon>
        <taxon>Embryophyta</taxon>
        <taxon>Tracheophyta</taxon>
        <taxon>Spermatophyta</taxon>
        <taxon>Magnoliopsida</taxon>
        <taxon>eudicotyledons</taxon>
        <taxon>Gunneridae</taxon>
        <taxon>Pentapetalae</taxon>
        <taxon>asterids</taxon>
        <taxon>campanulids</taxon>
        <taxon>Asterales</taxon>
        <taxon>Asteraceae</taxon>
        <taxon>Asteroideae</taxon>
        <taxon>Anthemideae</taxon>
        <taxon>Anthemidinae</taxon>
        <taxon>Tanacetum</taxon>
    </lineage>
</organism>
<name>A0A699IV46_TANCI</name>
<dbReference type="EMBL" id="BKCJ010336670">
    <property type="protein sequence ID" value="GEZ88144.1"/>
    <property type="molecule type" value="Genomic_DNA"/>
</dbReference>